<evidence type="ECO:0000259" key="10">
    <source>
        <dbReference type="PROSITE" id="PS51746"/>
    </source>
</evidence>
<dbReference type="InterPro" id="IPR001932">
    <property type="entry name" value="PPM-type_phosphatase-like_dom"/>
</dbReference>
<dbReference type="PROSITE" id="PS01032">
    <property type="entry name" value="PPM_1"/>
    <property type="match status" value="1"/>
</dbReference>
<dbReference type="CDD" id="cd00143">
    <property type="entry name" value="PP2Cc"/>
    <property type="match status" value="1"/>
</dbReference>
<evidence type="ECO:0000256" key="6">
    <source>
        <dbReference type="ARBA" id="ARBA00022842"/>
    </source>
</evidence>
<dbReference type="GO" id="GO:0004722">
    <property type="term" value="F:protein serine/threonine phosphatase activity"/>
    <property type="evidence" value="ECO:0007669"/>
    <property type="project" value="UniProtKB-EC"/>
</dbReference>
<evidence type="ECO:0000256" key="7">
    <source>
        <dbReference type="ARBA" id="ARBA00022912"/>
    </source>
</evidence>
<comment type="similarity">
    <text evidence="9">Belongs to the PP2C family.</text>
</comment>
<evidence type="ECO:0000256" key="8">
    <source>
        <dbReference type="ARBA" id="ARBA00023211"/>
    </source>
</evidence>
<dbReference type="SUPFAM" id="SSF81606">
    <property type="entry name" value="PP2C-like"/>
    <property type="match status" value="1"/>
</dbReference>
<dbReference type="GO" id="GO:0046872">
    <property type="term" value="F:metal ion binding"/>
    <property type="evidence" value="ECO:0007669"/>
    <property type="project" value="UniProtKB-KW"/>
</dbReference>
<dbReference type="OrthoDB" id="10264738at2759"/>
<keyword evidence="6" id="KW-0460">Magnesium</keyword>
<dbReference type="PANTHER" id="PTHR47992">
    <property type="entry name" value="PROTEIN PHOSPHATASE"/>
    <property type="match status" value="1"/>
</dbReference>
<reference evidence="11 12" key="1">
    <citation type="submission" date="2020-10" db="EMBL/GenBank/DDBJ databases">
        <title>Plant Genome Project.</title>
        <authorList>
            <person name="Zhang R.-G."/>
        </authorList>
    </citation>
    <scope>NUCLEOTIDE SEQUENCE [LARGE SCALE GENOMIC DNA]</scope>
    <source>
        <strain evidence="11">FAFU-HL-1</strain>
        <tissue evidence="11">Leaf</tissue>
    </source>
</reference>
<dbReference type="EC" id="3.1.3.16" evidence="3"/>
<accession>A0A835J5Y7</accession>
<proteinExistence type="inferred from homology"/>
<keyword evidence="8" id="KW-0464">Manganese</keyword>
<keyword evidence="5 9" id="KW-0378">Hydrolase</keyword>
<evidence type="ECO:0000256" key="5">
    <source>
        <dbReference type="ARBA" id="ARBA00022801"/>
    </source>
</evidence>
<dbReference type="Proteomes" id="UP000657918">
    <property type="component" value="Unassembled WGS sequence"/>
</dbReference>
<evidence type="ECO:0000256" key="4">
    <source>
        <dbReference type="ARBA" id="ARBA00022723"/>
    </source>
</evidence>
<dbReference type="InterPro" id="IPR015655">
    <property type="entry name" value="PP2C"/>
</dbReference>
<feature type="domain" description="PPM-type phosphatase" evidence="10">
    <location>
        <begin position="233"/>
        <end position="620"/>
    </location>
</feature>
<sequence>MEEMYRAVAVPFRVRNPVCESPSLDTNMDITRLLMEDTASLLSDTVSKVSTAGNKDCNCGDLDDEVKDTAVPAPKEDKGGGGIGAPSLDMISENERNWVVGDDVITRDSEEDDSLSLEGDLILDSSCSLSVASETSSLCGEDFLSFEATFEVGTPSSVDIENSASITAKTADLGDLKVDAIVSDPLSVAGIVEEEVGDGSDAKTSAVVPRLNLERGASGTISRSVFEVDYVPLWGFTSVCGRRPEMEDAVAAVPYFLKIHIQMLIGDRLLDGMSNCLPLQTAHFFGVYDGHGGSQVANYCRDRIHSALSEEIELVNDGLIDGSIKDGCQEQWKKVFTNCFLKVDAEVGGKGDAEPVAPETVGSTAVVATICSSHIIVANCGDSRAVLCRGKEPVALSLDHKVRAFRTPNREDEYARIEAAGGKVIQWNGHRVFGVLAMSRSIGVGTSREYVQVSKNCLVHIILPMRCLDVLGDQKLKTPGLILGVGTFREYDKQVLPSMPASEFFNVEVFFSNFVHILDGDRYLKPWIIPEPEVMFIPRAKEDECLILASDGLWDVMLNEEACDLARKRILVWHKKNGATLSSSRGQGIDPAAKAAAEYLSNRALQKGSKDNVTVIVVDLKAQRKFKTKT</sequence>
<dbReference type="Gene3D" id="3.60.40.10">
    <property type="entry name" value="PPM-type phosphatase domain"/>
    <property type="match status" value="1"/>
</dbReference>
<name>A0A835J5Y7_9ROSI</name>
<dbReference type="EMBL" id="JADGMS010000018">
    <property type="protein sequence ID" value="KAF9662354.1"/>
    <property type="molecule type" value="Genomic_DNA"/>
</dbReference>
<keyword evidence="7 9" id="KW-0904">Protein phosphatase</keyword>
<dbReference type="FunFam" id="3.60.40.10:FF:000291">
    <property type="entry name" value="Protein phosphatase 2C 50"/>
    <property type="match status" value="1"/>
</dbReference>
<organism evidence="11 12">
    <name type="scientific">Salix dunnii</name>
    <dbReference type="NCBI Taxonomy" id="1413687"/>
    <lineage>
        <taxon>Eukaryota</taxon>
        <taxon>Viridiplantae</taxon>
        <taxon>Streptophyta</taxon>
        <taxon>Embryophyta</taxon>
        <taxon>Tracheophyta</taxon>
        <taxon>Spermatophyta</taxon>
        <taxon>Magnoliopsida</taxon>
        <taxon>eudicotyledons</taxon>
        <taxon>Gunneridae</taxon>
        <taxon>Pentapetalae</taxon>
        <taxon>rosids</taxon>
        <taxon>fabids</taxon>
        <taxon>Malpighiales</taxon>
        <taxon>Salicaceae</taxon>
        <taxon>Saliceae</taxon>
        <taxon>Salix</taxon>
    </lineage>
</organism>
<keyword evidence="4" id="KW-0479">Metal-binding</keyword>
<dbReference type="SMART" id="SM00332">
    <property type="entry name" value="PP2Cc"/>
    <property type="match status" value="1"/>
</dbReference>
<evidence type="ECO:0000256" key="3">
    <source>
        <dbReference type="ARBA" id="ARBA00013081"/>
    </source>
</evidence>
<comment type="cofactor">
    <cofactor evidence="1">
        <name>Mn(2+)</name>
        <dbReference type="ChEBI" id="CHEBI:29035"/>
    </cofactor>
</comment>
<dbReference type="InterPro" id="IPR000222">
    <property type="entry name" value="PP2C_BS"/>
</dbReference>
<dbReference type="PROSITE" id="PS51746">
    <property type="entry name" value="PPM_2"/>
    <property type="match status" value="1"/>
</dbReference>
<evidence type="ECO:0000256" key="2">
    <source>
        <dbReference type="ARBA" id="ARBA00001946"/>
    </source>
</evidence>
<dbReference type="Pfam" id="PF00481">
    <property type="entry name" value="PP2C"/>
    <property type="match status" value="2"/>
</dbReference>
<keyword evidence="12" id="KW-1185">Reference proteome</keyword>
<dbReference type="AlphaFoldDB" id="A0A835J5Y7"/>
<dbReference type="InterPro" id="IPR036457">
    <property type="entry name" value="PPM-type-like_dom_sf"/>
</dbReference>
<evidence type="ECO:0000256" key="1">
    <source>
        <dbReference type="ARBA" id="ARBA00001936"/>
    </source>
</evidence>
<evidence type="ECO:0000313" key="11">
    <source>
        <dbReference type="EMBL" id="KAF9662354.1"/>
    </source>
</evidence>
<gene>
    <name evidence="11" type="ORF">SADUNF_Sadunf18G0044200</name>
</gene>
<comment type="cofactor">
    <cofactor evidence="2">
        <name>Mg(2+)</name>
        <dbReference type="ChEBI" id="CHEBI:18420"/>
    </cofactor>
</comment>
<comment type="caution">
    <text evidence="11">The sequence shown here is derived from an EMBL/GenBank/DDBJ whole genome shotgun (WGS) entry which is preliminary data.</text>
</comment>
<evidence type="ECO:0000313" key="12">
    <source>
        <dbReference type="Proteomes" id="UP000657918"/>
    </source>
</evidence>
<evidence type="ECO:0000256" key="9">
    <source>
        <dbReference type="RuleBase" id="RU003465"/>
    </source>
</evidence>
<protein>
    <recommendedName>
        <fullName evidence="3">protein-serine/threonine phosphatase</fullName>
        <ecNumber evidence="3">3.1.3.16</ecNumber>
    </recommendedName>
</protein>